<proteinExistence type="evidence at transcript level"/>
<dbReference type="PANTHER" id="PTHR14787:SF1">
    <property type="entry name" value="ATPASE PAAT"/>
    <property type="match status" value="1"/>
</dbReference>
<evidence type="ECO:0000313" key="1">
    <source>
        <dbReference type="EMBL" id="JAI16639.1"/>
    </source>
</evidence>
<sequence>PDLDDFVSAESSVLLSKDPRESASSIQIKKIENHTINSISIVSECEKIELFVGEALLQYADTFYGDLIDDFEGTTLFRHDIPLAAYKINHALLKFIKTTQFWVYGICVQLKPNVNCFEQSVNFENVENILSTSSRKLTPNAEKCKSFIESYINSNKTAKTPPNMQMLMSMFNSNLSLGQFVSTESAQKRPPPARVNQLDNKISGCDEITSIAQLKSYFDSRISEVENRINEKISELEANQNRKLDRIIALLEKHPCTNSVN</sequence>
<feature type="non-terminal residue" evidence="1">
    <location>
        <position position="1"/>
    </location>
</feature>
<accession>A0A0K8TQL3</accession>
<dbReference type="InterPro" id="IPR028043">
    <property type="entry name" value="PAAT-like"/>
</dbReference>
<feature type="non-terminal residue" evidence="1">
    <location>
        <position position="261"/>
    </location>
</feature>
<reference evidence="1" key="1">
    <citation type="journal article" date="2015" name="Insect Biochem. Mol. Biol.">
        <title>An insight into the sialome of the horse fly, Tabanus bromius.</title>
        <authorList>
            <person name="Ribeiro J.M."/>
            <person name="Kazimirova M."/>
            <person name="Takac P."/>
            <person name="Andersen J.F."/>
            <person name="Francischetti I.M."/>
        </authorList>
    </citation>
    <scope>NUCLEOTIDE SEQUENCE</scope>
</reference>
<name>A0A0K8TQL3_TABBR</name>
<protein>
    <submittedName>
        <fullName evidence="1">Uncharacterized protein</fullName>
    </submittedName>
</protein>
<dbReference type="AlphaFoldDB" id="A0A0K8TQL3"/>
<dbReference type="Pfam" id="PF14958">
    <property type="entry name" value="PAAT-like"/>
    <property type="match status" value="1"/>
</dbReference>
<organism evidence="1">
    <name type="scientific">Tabanus bromius</name>
    <name type="common">Band-eyed brown horse fly</name>
    <dbReference type="NCBI Taxonomy" id="304241"/>
    <lineage>
        <taxon>Eukaryota</taxon>
        <taxon>Metazoa</taxon>
        <taxon>Ecdysozoa</taxon>
        <taxon>Arthropoda</taxon>
        <taxon>Hexapoda</taxon>
        <taxon>Insecta</taxon>
        <taxon>Pterygota</taxon>
        <taxon>Neoptera</taxon>
        <taxon>Endopterygota</taxon>
        <taxon>Diptera</taxon>
        <taxon>Brachycera</taxon>
        <taxon>Tabanomorpha</taxon>
        <taxon>Tabanoidea</taxon>
        <taxon>Tabanidae</taxon>
        <taxon>Tabanus</taxon>
    </lineage>
</organism>
<dbReference type="PANTHER" id="PTHR14787">
    <property type="entry name" value="C10ORF188 FAMILY MEMBER"/>
    <property type="match status" value="1"/>
</dbReference>
<dbReference type="EMBL" id="GDAI01000964">
    <property type="protein sequence ID" value="JAI16639.1"/>
    <property type="molecule type" value="mRNA"/>
</dbReference>